<dbReference type="OrthoDB" id="5876800at2759"/>
<evidence type="ECO:0000259" key="1">
    <source>
        <dbReference type="Pfam" id="PF17811"/>
    </source>
</evidence>
<dbReference type="Proteomes" id="UP000271889">
    <property type="component" value="Unassembled WGS sequence"/>
</dbReference>
<dbReference type="InterPro" id="IPR041070">
    <property type="entry name" value="JHD"/>
</dbReference>
<dbReference type="EMBL" id="UYRV01001454">
    <property type="protein sequence ID" value="VDK46986.1"/>
    <property type="molecule type" value="Genomic_DNA"/>
</dbReference>
<evidence type="ECO:0000313" key="3">
    <source>
        <dbReference type="Proteomes" id="UP000271889"/>
    </source>
</evidence>
<dbReference type="Pfam" id="PF17811">
    <property type="entry name" value="JHD"/>
    <property type="match status" value="1"/>
</dbReference>
<dbReference type="Gene3D" id="1.20.58.1360">
    <property type="match status" value="1"/>
</dbReference>
<dbReference type="AlphaFoldDB" id="A0A3P6Q5Y1"/>
<sequence length="161" mass="18629">MEQRLKKVVGTEEKFLFPHFELVNWYAARSLILEQLREANDEGNRADQYILDAATALMPCLKEWMRRDKEAKMNSTTSFNDVLVKLQREINKQHYASTVVEKPDPMLEEVNMTQMFARRSSSGRQPRPSAWLAEAVGLDELEKTAKKLEGLSFAMRYELTG</sequence>
<gene>
    <name evidence="2" type="ORF">CGOC_LOCUS909</name>
</gene>
<reference evidence="2 3" key="1">
    <citation type="submission" date="2018-11" db="EMBL/GenBank/DDBJ databases">
        <authorList>
            <consortium name="Pathogen Informatics"/>
        </authorList>
    </citation>
    <scope>NUCLEOTIDE SEQUENCE [LARGE SCALE GENOMIC DNA]</scope>
</reference>
<evidence type="ECO:0000313" key="2">
    <source>
        <dbReference type="EMBL" id="VDK46986.1"/>
    </source>
</evidence>
<protein>
    <recommendedName>
        <fullName evidence="1">Jumonji helical domain-containing protein</fullName>
    </recommendedName>
</protein>
<accession>A0A3P6Q5Y1</accession>
<organism evidence="2 3">
    <name type="scientific">Cylicostephanus goldi</name>
    <name type="common">Nematode worm</name>
    <dbReference type="NCBI Taxonomy" id="71465"/>
    <lineage>
        <taxon>Eukaryota</taxon>
        <taxon>Metazoa</taxon>
        <taxon>Ecdysozoa</taxon>
        <taxon>Nematoda</taxon>
        <taxon>Chromadorea</taxon>
        <taxon>Rhabditida</taxon>
        <taxon>Rhabditina</taxon>
        <taxon>Rhabditomorpha</taxon>
        <taxon>Strongyloidea</taxon>
        <taxon>Strongylidae</taxon>
        <taxon>Cylicostephanus</taxon>
    </lineage>
</organism>
<feature type="domain" description="Jumonji helical" evidence="1">
    <location>
        <begin position="6"/>
        <end position="93"/>
    </location>
</feature>
<keyword evidence="3" id="KW-1185">Reference proteome</keyword>
<name>A0A3P6Q5Y1_CYLGO</name>
<proteinExistence type="predicted"/>